<dbReference type="GO" id="GO:0015031">
    <property type="term" value="P:protein transport"/>
    <property type="evidence" value="ECO:0007669"/>
    <property type="project" value="UniProtKB-KW"/>
</dbReference>
<dbReference type="Gene3D" id="2.130.10.10">
    <property type="entry name" value="YVTN repeat-like/Quinoprotein amine dehydrogenase"/>
    <property type="match status" value="2"/>
</dbReference>
<keyword evidence="4" id="KW-0472">Membrane</keyword>
<evidence type="ECO:0000259" key="6">
    <source>
        <dbReference type="Pfam" id="PF07819"/>
    </source>
</evidence>
<comment type="caution">
    <text evidence="9">The sequence shown here is derived from an EMBL/GenBank/DDBJ whole genome shotgun (WGS) entry which is preliminary data.</text>
</comment>
<dbReference type="Pfam" id="PF07819">
    <property type="entry name" value="PGAP1"/>
    <property type="match status" value="1"/>
</dbReference>
<evidence type="ECO:0000256" key="1">
    <source>
        <dbReference type="ARBA" id="ARBA00003496"/>
    </source>
</evidence>
<keyword evidence="10" id="KW-1185">Reference proteome</keyword>
<organism evidence="9 10">
    <name type="scientific">Trichoderma guizhouense</name>
    <dbReference type="NCBI Taxonomy" id="1491466"/>
    <lineage>
        <taxon>Eukaryota</taxon>
        <taxon>Fungi</taxon>
        <taxon>Dikarya</taxon>
        <taxon>Ascomycota</taxon>
        <taxon>Pezizomycotina</taxon>
        <taxon>Sordariomycetes</taxon>
        <taxon>Hypocreomycetidae</taxon>
        <taxon>Hypocreales</taxon>
        <taxon>Hypocreaceae</taxon>
        <taxon>Trichoderma</taxon>
    </lineage>
</organism>
<feature type="region of interest" description="Disordered" evidence="5">
    <location>
        <begin position="23"/>
        <end position="67"/>
    </location>
</feature>
<dbReference type="PANTHER" id="PTHR10039:SF16">
    <property type="entry name" value="GPI INOSITOL-DEACYLASE"/>
    <property type="match status" value="1"/>
</dbReference>
<dbReference type="InterPro" id="IPR011047">
    <property type="entry name" value="Quinoprotein_ADH-like_sf"/>
</dbReference>
<proteinExistence type="inferred from homology"/>
<dbReference type="GO" id="GO:0016788">
    <property type="term" value="F:hydrolase activity, acting on ester bonds"/>
    <property type="evidence" value="ECO:0007669"/>
    <property type="project" value="InterPro"/>
</dbReference>
<keyword evidence="4" id="KW-0653">Protein transport</keyword>
<dbReference type="OrthoDB" id="194358at2759"/>
<feature type="domain" description="GPI inositol-deacylase winged helix" evidence="7">
    <location>
        <begin position="666"/>
        <end position="748"/>
    </location>
</feature>
<dbReference type="Pfam" id="PF24883">
    <property type="entry name" value="NPHP3_N"/>
    <property type="match status" value="1"/>
</dbReference>
<dbReference type="InterPro" id="IPR029058">
    <property type="entry name" value="AB_hydrolase_fold"/>
</dbReference>
<evidence type="ECO:0000256" key="5">
    <source>
        <dbReference type="SAM" id="MobiDB-lite"/>
    </source>
</evidence>
<reference evidence="9 10" key="1">
    <citation type="submission" date="2016-04" db="EMBL/GenBank/DDBJ databases">
        <title>Multiple horizontal gene transfer events from other fungi enriched the ability of the initially mycotrophic fungus Trichoderma (Ascomycota) to feed on dead plant biomass.</title>
        <authorList>
            <person name="Atanasova L."/>
            <person name="Chenthamara K."/>
            <person name="Zhang J."/>
            <person name="Grujic M."/>
            <person name="Henrissat B."/>
            <person name="Kuo A."/>
            <person name="Aertz A."/>
            <person name="Salamov A."/>
            <person name="Lipzen A."/>
            <person name="Labutti K."/>
            <person name="Barry K."/>
            <person name="Miao Y."/>
            <person name="Rahimi M.J."/>
            <person name="Shen Q."/>
            <person name="Grigoriev I.V."/>
            <person name="Kubicek C.P."/>
            <person name="Druzhinina I.S."/>
        </authorList>
    </citation>
    <scope>NUCLEOTIDE SEQUENCE [LARGE SCALE GENOMIC DNA]</scope>
    <source>
        <strain evidence="9 10">NJAU 4742</strain>
    </source>
</reference>
<dbReference type="InterPro" id="IPR012908">
    <property type="entry name" value="PGAP1-ab_dom-like"/>
</dbReference>
<evidence type="ECO:0000313" key="10">
    <source>
        <dbReference type="Proteomes" id="UP000191004"/>
    </source>
</evidence>
<evidence type="ECO:0000256" key="2">
    <source>
        <dbReference type="ARBA" id="ARBA00015856"/>
    </source>
</evidence>
<dbReference type="Proteomes" id="UP000191004">
    <property type="component" value="Unassembled WGS sequence"/>
</dbReference>
<evidence type="ECO:0000256" key="4">
    <source>
        <dbReference type="RuleBase" id="RU365011"/>
    </source>
</evidence>
<evidence type="ECO:0000259" key="8">
    <source>
        <dbReference type="Pfam" id="PF24883"/>
    </source>
</evidence>
<dbReference type="SUPFAM" id="SSF50998">
    <property type="entry name" value="Quinoprotein alcohol dehydrogenase-like"/>
    <property type="match status" value="1"/>
</dbReference>
<dbReference type="Gene3D" id="3.40.50.1820">
    <property type="entry name" value="alpha/beta hydrolase"/>
    <property type="match status" value="1"/>
</dbReference>
<dbReference type="SUPFAM" id="SSF50978">
    <property type="entry name" value="WD40 repeat-like"/>
    <property type="match status" value="1"/>
</dbReference>
<comment type="similarity">
    <text evidence="4">Belongs to the GPI inositol-deacylase family.</text>
</comment>
<evidence type="ECO:0000313" key="9">
    <source>
        <dbReference type="EMBL" id="OPB38979.1"/>
    </source>
</evidence>
<keyword evidence="3" id="KW-0677">Repeat</keyword>
<comment type="subcellular location">
    <subcellularLocation>
        <location evidence="4">Endoplasmic reticulum membrane</location>
    </subcellularLocation>
</comment>
<keyword evidence="4" id="KW-0378">Hydrolase</keyword>
<feature type="compositionally biased region" description="Polar residues" evidence="5">
    <location>
        <begin position="23"/>
        <end position="52"/>
    </location>
</feature>
<gene>
    <name evidence="9" type="ORF">A0O28_0046840</name>
</gene>
<comment type="function">
    <text evidence="1 4">Involved in inositol deacylation of GPI-anchored proteins which plays important roles in the quality control and ER-associated degradation of GPI-anchored proteins.</text>
</comment>
<dbReference type="EMBL" id="LVVK01000019">
    <property type="protein sequence ID" value="OPB38979.1"/>
    <property type="molecule type" value="Genomic_DNA"/>
</dbReference>
<evidence type="ECO:0000256" key="3">
    <source>
        <dbReference type="ARBA" id="ARBA00022737"/>
    </source>
</evidence>
<evidence type="ECO:0000259" key="7">
    <source>
        <dbReference type="Pfam" id="PF22939"/>
    </source>
</evidence>
<dbReference type="InterPro" id="IPR027417">
    <property type="entry name" value="P-loop_NTPase"/>
</dbReference>
<accession>A0A1T3CD42</accession>
<dbReference type="InterPro" id="IPR054471">
    <property type="entry name" value="GPIID_WHD"/>
</dbReference>
<dbReference type="InterPro" id="IPR015943">
    <property type="entry name" value="WD40/YVTN_repeat-like_dom_sf"/>
</dbReference>
<dbReference type="GO" id="GO:0005789">
    <property type="term" value="C:endoplasmic reticulum membrane"/>
    <property type="evidence" value="ECO:0007669"/>
    <property type="project" value="UniProtKB-SubCell"/>
</dbReference>
<dbReference type="InterPro" id="IPR036322">
    <property type="entry name" value="WD40_repeat_dom_sf"/>
</dbReference>
<dbReference type="EC" id="3.1.-.-" evidence="4"/>
<name>A0A1T3CD42_9HYPO</name>
<dbReference type="PANTHER" id="PTHR10039">
    <property type="entry name" value="AMELOGENIN"/>
    <property type="match status" value="1"/>
</dbReference>
<protein>
    <recommendedName>
        <fullName evidence="2 4">GPI inositol-deacylase</fullName>
        <ecNumber evidence="4">3.1.-.-</ecNumber>
    </recommendedName>
</protein>
<dbReference type="SUPFAM" id="SSF53474">
    <property type="entry name" value="alpha/beta-Hydrolases"/>
    <property type="match status" value="1"/>
</dbReference>
<dbReference type="InterPro" id="IPR056884">
    <property type="entry name" value="NPHP3-like_N"/>
</dbReference>
<feature type="domain" description="GPI inositol-deacylase PGAP1-like alpha/beta" evidence="6">
    <location>
        <begin position="113"/>
        <end position="244"/>
    </location>
</feature>
<sequence>MESDSNISALALKSTATELDLTLQSKANLEPTARSTSPGQSLSDQTLLTNDTTELKDPPEDADQARGSSLGSFRAHLFAKFGRRHERPSSISRPKGPMGLNTLFDPGDIALVDIIFVHGLGGDSKKTWSGSRDADSYWPQDWLPNDPSFKTARIHSFGYDANWRDRSLSILSIHDFGQDLLGEMKNHPSIRRSKTNFVLIGHSMGGNIAKAAYVLAKQGHTTDEIASRFHSIIFLGTPHRGSNLAKVARNILQVMGVSKPYLDDLSTNSAYLTELNSLFQPYAADLHIWSFFETRPVTERPAIVLVDKFSATLGYSHEEVLPLDADHRHICKFGAIEDPNYRKVRNAISRAVDMIQLKDEPYSATASRARLEKYLNTDDSYQDDLFNCQNARLPGSCVWFTEHTVFAEWLDFDKQLEISATPPILWLTGPPGTGKSIIFGHVVDFTRAKDAYCEYYFFRKGQTNSSGLGPFLLYMAYQMALNDTAVRRRIFKLQDNSVSWQLQDEKSIWRKLFVDGIFQVRFKSPHYWLIDGLDECSAAPAFFKLASQIPDAIRIFVTSRNTPETERGISSLGSRVVTHPLSITDTAADIQAVIHTGLELLSLHDVARLEPKLVEKASGSFMWVRLVLQELETAYTDEDVEEILTEVPNDLYKMYERILHTIENERRRAKVAKSILFFVVLAVRPMTLDELCHAMQYELGQTLHKMDQVITLACSQFVTINHRNRVQIVHETARDFFLSEGLNSPLAIPRCEGHSRFAGLCISYLEAQFQHSPGPSELGVNSAHQNATAFFLKYASTSFSQHLLEADKNSSELFKTVAGFLNTKALFWIEYLASESLVTVIPGTSIDLAHYVNEEMHDLTPDRSRALKSWIIDLSRVVFTFRDQLLLDPSIIHDLIPQLCPTSSVISQSALLPPSTIAVSGTRDPTWDDCLLRIPTDQEVNSVGYGEAHFAIGLHDGEIAVYSSASMQLHVSLVHPDSRTSQLEFSYQDIYLVSLGRYTVSIWDVKTGSELHRIACSSPQRIHLESDELHIVLEDGGVISRNFSTSESRSRKWLPSSTASKPLPWEDYRLQHVVFSRSSPNILAASFHTKDAYLFDIDGSDLFGICCAHEDSIIRTMEFNPQHGILAISHVNGSLAAFDTRTMSRILMLPHVSAHVLNWSANGRHLIVGTQSATAHKHTIEIYELGLDVDSINLSIIYRTNYPHKVISKISTAQNGFRFASIHLTECHIWDPSRSIYKSGNYQPINQYNNASLPYSHQSPMPETRGEISAMVLSQDGTAAICGNEHGEIWSFSTIDGSVINIIHQARVPRVISRLTVTERESEDLIIKCDWRGLVAILESSRSPSRWMKATVVAHYDLDRHMIEQLLVSPTQDRLLIMTTMNTTMLELPSGKLITHRDVPKYKTKIRAAHNCPSDSSRYIVFEDDSAYLFRWDDVDMESDKGQQLAILREENATSSQPTDTLHFLGDSIYVENLVYPLEGNKISCWNSSQFTTSDNPATITPYTGLQHLTNVLKDILLVFQTTLIFVDYNSWVCTLDLETFASTCVAKRHFFLLPEWTETYGRPMVAMTPNQELVFVNLHRIVVVKNWFTSAQTLILEPDSGDWQVISRRMRDDSAVLGKG</sequence>
<dbReference type="SUPFAM" id="SSF52540">
    <property type="entry name" value="P-loop containing nucleoside triphosphate hydrolases"/>
    <property type="match status" value="1"/>
</dbReference>
<dbReference type="Pfam" id="PF22939">
    <property type="entry name" value="WHD_GPIID"/>
    <property type="match status" value="1"/>
</dbReference>
<keyword evidence="4" id="KW-0813">Transport</keyword>
<keyword evidence="4" id="KW-0256">Endoplasmic reticulum</keyword>
<feature type="domain" description="Nephrocystin 3-like N-terminal" evidence="8">
    <location>
        <begin position="395"/>
        <end position="560"/>
    </location>
</feature>